<dbReference type="PANTHER" id="PTHR34501">
    <property type="entry name" value="PROTEIN YDDL-RELATED"/>
    <property type="match status" value="1"/>
</dbReference>
<evidence type="ECO:0000256" key="1">
    <source>
        <dbReference type="ARBA" id="ARBA00004571"/>
    </source>
</evidence>
<evidence type="ECO:0000313" key="13">
    <source>
        <dbReference type="EMBL" id="NML27802.1"/>
    </source>
</evidence>
<dbReference type="PRINTS" id="PR00184">
    <property type="entry name" value="NEISSPPORIN"/>
</dbReference>
<keyword evidence="7" id="KW-0406">Ion transport</keyword>
<keyword evidence="9" id="KW-0472">Membrane</keyword>
<keyword evidence="14" id="KW-1185">Reference proteome</keyword>
<feature type="domain" description="Porin" evidence="12">
    <location>
        <begin position="13"/>
        <end position="355"/>
    </location>
</feature>
<dbReference type="GO" id="GO:0034220">
    <property type="term" value="P:monoatomic ion transmembrane transport"/>
    <property type="evidence" value="ECO:0007669"/>
    <property type="project" value="InterPro"/>
</dbReference>
<dbReference type="PANTHER" id="PTHR34501:SF9">
    <property type="entry name" value="MAJOR OUTER MEMBRANE PROTEIN P.IA"/>
    <property type="match status" value="1"/>
</dbReference>
<evidence type="ECO:0000256" key="6">
    <source>
        <dbReference type="ARBA" id="ARBA00022729"/>
    </source>
</evidence>
<keyword evidence="4" id="KW-1134">Transmembrane beta strand</keyword>
<gene>
    <name evidence="13" type="ORF">HHL15_18765</name>
</gene>
<keyword evidence="10" id="KW-0998">Cell outer membrane</keyword>
<dbReference type="InterPro" id="IPR001702">
    <property type="entry name" value="Porin_Gram-ve"/>
</dbReference>
<feature type="chain" id="PRO_5032897646" evidence="11">
    <location>
        <begin position="27"/>
        <end position="395"/>
    </location>
</feature>
<dbReference type="InterPro" id="IPR002299">
    <property type="entry name" value="Porin_Neis"/>
</dbReference>
<dbReference type="GO" id="GO:0009279">
    <property type="term" value="C:cell outer membrane"/>
    <property type="evidence" value="ECO:0007669"/>
    <property type="project" value="UniProtKB-SubCell"/>
</dbReference>
<dbReference type="RefSeq" id="WP_169147334.1">
    <property type="nucleotide sequence ID" value="NZ_JABBGA010000018.1"/>
</dbReference>
<organism evidence="13 14">
    <name type="scientific">Zoogloea dura</name>
    <dbReference type="NCBI Taxonomy" id="2728840"/>
    <lineage>
        <taxon>Bacteria</taxon>
        <taxon>Pseudomonadati</taxon>
        <taxon>Pseudomonadota</taxon>
        <taxon>Betaproteobacteria</taxon>
        <taxon>Rhodocyclales</taxon>
        <taxon>Zoogloeaceae</taxon>
        <taxon>Zoogloea</taxon>
    </lineage>
</organism>
<evidence type="ECO:0000256" key="4">
    <source>
        <dbReference type="ARBA" id="ARBA00022452"/>
    </source>
</evidence>
<keyword evidence="3" id="KW-0813">Transport</keyword>
<comment type="subunit">
    <text evidence="2">Homotrimer.</text>
</comment>
<keyword evidence="6 11" id="KW-0732">Signal</keyword>
<evidence type="ECO:0000256" key="10">
    <source>
        <dbReference type="ARBA" id="ARBA00023237"/>
    </source>
</evidence>
<dbReference type="Pfam" id="PF13609">
    <property type="entry name" value="Porin_4"/>
    <property type="match status" value="1"/>
</dbReference>
<dbReference type="InterPro" id="IPR033900">
    <property type="entry name" value="Gram_neg_porin_domain"/>
</dbReference>
<dbReference type="AlphaFoldDB" id="A0A848G9G6"/>
<dbReference type="SUPFAM" id="SSF56935">
    <property type="entry name" value="Porins"/>
    <property type="match status" value="1"/>
</dbReference>
<evidence type="ECO:0000259" key="12">
    <source>
        <dbReference type="Pfam" id="PF13609"/>
    </source>
</evidence>
<evidence type="ECO:0000256" key="7">
    <source>
        <dbReference type="ARBA" id="ARBA00023065"/>
    </source>
</evidence>
<evidence type="ECO:0000256" key="2">
    <source>
        <dbReference type="ARBA" id="ARBA00011233"/>
    </source>
</evidence>
<dbReference type="Gene3D" id="2.40.160.10">
    <property type="entry name" value="Porin"/>
    <property type="match status" value="1"/>
</dbReference>
<keyword evidence="8" id="KW-0626">Porin</keyword>
<dbReference type="CDD" id="cd00342">
    <property type="entry name" value="gram_neg_porins"/>
    <property type="match status" value="1"/>
</dbReference>
<dbReference type="InterPro" id="IPR023614">
    <property type="entry name" value="Porin_dom_sf"/>
</dbReference>
<evidence type="ECO:0000256" key="9">
    <source>
        <dbReference type="ARBA" id="ARBA00023136"/>
    </source>
</evidence>
<dbReference type="GO" id="GO:0015288">
    <property type="term" value="F:porin activity"/>
    <property type="evidence" value="ECO:0007669"/>
    <property type="project" value="UniProtKB-KW"/>
</dbReference>
<sequence length="395" mass="41248">MNHTINAPLCAGALLLASFACTPAGAADGFTLVDGENGTLSIYGTLDGGLLSRSGDNGAYAAQAGSRFAGHKSELTSGIESESRLGFKGSRDLRNGITALFQLEAGFSIDDGKSTLSDAQGNSVFRRKSFVGLSGGLGTVVLGRIDGGRYSVAGKYDPFGNGTVANMASIQVHGTRADNAVAYISPSWNGLSFLAAYTTSLVGQESPGNRGDGRLWAFIPSYSKGGLDLTLDLEQLQAKGSEEHKLNILVAGAAYDFGPIKLHGYWESIKTDNYKDIFDGSFATYSALLNHRSWMLGLSAPLLGERAKVRASYVALEDKTSLDASCRKWGIGGVYYLSGRSTYVYADVAKINNSANGICSIQPSPARSAVDSGGTGSPAGGYGTTGLDFGISHSF</sequence>
<dbReference type="Proteomes" id="UP000580043">
    <property type="component" value="Unassembled WGS sequence"/>
</dbReference>
<dbReference type="PRINTS" id="PR00182">
    <property type="entry name" value="ECOLNEIPORIN"/>
</dbReference>
<dbReference type="InterPro" id="IPR050298">
    <property type="entry name" value="Gram-neg_bact_OMP"/>
</dbReference>
<evidence type="ECO:0000256" key="8">
    <source>
        <dbReference type="ARBA" id="ARBA00023114"/>
    </source>
</evidence>
<feature type="signal peptide" evidence="11">
    <location>
        <begin position="1"/>
        <end position="26"/>
    </location>
</feature>
<keyword evidence="5" id="KW-0812">Transmembrane</keyword>
<evidence type="ECO:0000256" key="11">
    <source>
        <dbReference type="SAM" id="SignalP"/>
    </source>
</evidence>
<dbReference type="EMBL" id="JABBGA010000018">
    <property type="protein sequence ID" value="NML27802.1"/>
    <property type="molecule type" value="Genomic_DNA"/>
</dbReference>
<name>A0A848G9G6_9RHOO</name>
<comment type="subcellular location">
    <subcellularLocation>
        <location evidence="1">Cell outer membrane</location>
        <topology evidence="1">Multi-pass membrane protein</topology>
    </subcellularLocation>
</comment>
<accession>A0A848G9G6</accession>
<comment type="caution">
    <text evidence="13">The sequence shown here is derived from an EMBL/GenBank/DDBJ whole genome shotgun (WGS) entry which is preliminary data.</text>
</comment>
<proteinExistence type="predicted"/>
<reference evidence="13 14" key="1">
    <citation type="submission" date="2020-04" db="EMBL/GenBank/DDBJ databases">
        <title>Zoogloea sp. G-4-1-14 isolated from soil.</title>
        <authorList>
            <person name="Dahal R.H."/>
        </authorList>
    </citation>
    <scope>NUCLEOTIDE SEQUENCE [LARGE SCALE GENOMIC DNA]</scope>
    <source>
        <strain evidence="13 14">G-4-1-14</strain>
    </source>
</reference>
<dbReference type="GO" id="GO:0046930">
    <property type="term" value="C:pore complex"/>
    <property type="evidence" value="ECO:0007669"/>
    <property type="project" value="UniProtKB-KW"/>
</dbReference>
<evidence type="ECO:0000256" key="5">
    <source>
        <dbReference type="ARBA" id="ARBA00022692"/>
    </source>
</evidence>
<evidence type="ECO:0000313" key="14">
    <source>
        <dbReference type="Proteomes" id="UP000580043"/>
    </source>
</evidence>
<evidence type="ECO:0000256" key="3">
    <source>
        <dbReference type="ARBA" id="ARBA00022448"/>
    </source>
</evidence>
<protein>
    <submittedName>
        <fullName evidence="13">Porin</fullName>
    </submittedName>
</protein>